<reference evidence="2" key="1">
    <citation type="journal article" date="2024" name="Front. Bioeng. Biotechnol.">
        <title>Genome-scale model development and genomic sequencing of the oleaginous clade Lipomyces.</title>
        <authorList>
            <person name="Czajka J.J."/>
            <person name="Han Y."/>
            <person name="Kim J."/>
            <person name="Mondo S.J."/>
            <person name="Hofstad B.A."/>
            <person name="Robles A."/>
            <person name="Haridas S."/>
            <person name="Riley R."/>
            <person name="LaButti K."/>
            <person name="Pangilinan J."/>
            <person name="Andreopoulos W."/>
            <person name="Lipzen A."/>
            <person name="Yan J."/>
            <person name="Wang M."/>
            <person name="Ng V."/>
            <person name="Grigoriev I.V."/>
            <person name="Spatafora J.W."/>
            <person name="Magnuson J.K."/>
            <person name="Baker S.E."/>
            <person name="Pomraning K.R."/>
        </authorList>
    </citation>
    <scope>NUCLEOTIDE SEQUENCE [LARGE SCALE GENOMIC DNA]</scope>
    <source>
        <strain evidence="2">CBS 7786</strain>
    </source>
</reference>
<proteinExistence type="predicted"/>
<sequence>MELPYWSCYCEENIYKACETLQSDLNTVTSDCLLYVVFISSSTRSVPLFCQRSSHRKDGLVIWDYHVVLIKVVNDISYVLDFDTTIRVKNEQLNVRDGFRKVEFIPFREYAESTFRHSLSLPADLRRYFRVISSKDYLSTFASDRSHMLVVDEGGRNKYSKTPPPWLQICGSSACAAGIFMNIDSYIDMMNDGDKCNDRSKILAYDMKYGEVLTEEQFLKRFLTSVDETHNMG</sequence>
<keyword evidence="2" id="KW-1185">Reference proteome</keyword>
<accession>A0ACC3STE2</accession>
<dbReference type="EMBL" id="MU971444">
    <property type="protein sequence ID" value="KAK9234871.1"/>
    <property type="molecule type" value="Genomic_DNA"/>
</dbReference>
<gene>
    <name evidence="1" type="ORF">V1525DRAFT_411707</name>
</gene>
<dbReference type="Proteomes" id="UP001433508">
    <property type="component" value="Unassembled WGS sequence"/>
</dbReference>
<protein>
    <submittedName>
        <fullName evidence="1">N-terminal glutamine amidase-domain-containing protein</fullName>
    </submittedName>
</protein>
<name>A0ACC3STE2_LIPKO</name>
<comment type="caution">
    <text evidence="1">The sequence shown here is derived from an EMBL/GenBank/DDBJ whole genome shotgun (WGS) entry which is preliminary data.</text>
</comment>
<organism evidence="1 2">
    <name type="scientific">Lipomyces kononenkoae</name>
    <name type="common">Yeast</name>
    <dbReference type="NCBI Taxonomy" id="34357"/>
    <lineage>
        <taxon>Eukaryota</taxon>
        <taxon>Fungi</taxon>
        <taxon>Dikarya</taxon>
        <taxon>Ascomycota</taxon>
        <taxon>Saccharomycotina</taxon>
        <taxon>Lipomycetes</taxon>
        <taxon>Lipomycetales</taxon>
        <taxon>Lipomycetaceae</taxon>
        <taxon>Lipomyces</taxon>
    </lineage>
</organism>
<evidence type="ECO:0000313" key="1">
    <source>
        <dbReference type="EMBL" id="KAK9234871.1"/>
    </source>
</evidence>
<evidence type="ECO:0000313" key="2">
    <source>
        <dbReference type="Proteomes" id="UP001433508"/>
    </source>
</evidence>